<accession>A0A369L8W3</accession>
<dbReference type="FunFam" id="3.30.70.250:FF:000001">
    <property type="entry name" value="Malonyl CoA-acyl carrier protein transacylase"/>
    <property type="match status" value="1"/>
</dbReference>
<evidence type="ECO:0000256" key="5">
    <source>
        <dbReference type="PIRSR" id="PIRSR000446-1"/>
    </source>
</evidence>
<dbReference type="PANTHER" id="PTHR42681:SF1">
    <property type="entry name" value="MALONYL-COA-ACYL CARRIER PROTEIN TRANSACYLASE, MITOCHONDRIAL"/>
    <property type="match status" value="1"/>
</dbReference>
<comment type="similarity">
    <text evidence="4">Belongs to the fabD family.</text>
</comment>
<dbReference type="Gene3D" id="3.40.366.10">
    <property type="entry name" value="Malonyl-Coenzyme A Acyl Carrier Protein, domain 2"/>
    <property type="match status" value="1"/>
</dbReference>
<evidence type="ECO:0000256" key="1">
    <source>
        <dbReference type="ARBA" id="ARBA00022679"/>
    </source>
</evidence>
<protein>
    <recommendedName>
        <fullName evidence="4">Malonyl CoA-acyl carrier protein transacylase</fullName>
        <ecNumber evidence="4">2.3.1.39</ecNumber>
    </recommendedName>
</protein>
<dbReference type="SMART" id="SM00827">
    <property type="entry name" value="PKS_AT"/>
    <property type="match status" value="1"/>
</dbReference>
<evidence type="ECO:0000256" key="3">
    <source>
        <dbReference type="ARBA" id="ARBA00048462"/>
    </source>
</evidence>
<feature type="active site" evidence="5">
    <location>
        <position position="91"/>
    </location>
</feature>
<dbReference type="AlphaFoldDB" id="A0A369L8W3"/>
<dbReference type="PANTHER" id="PTHR42681">
    <property type="entry name" value="MALONYL-COA-ACYL CARRIER PROTEIN TRANSACYLASE, MITOCHONDRIAL"/>
    <property type="match status" value="1"/>
</dbReference>
<dbReference type="EMBL" id="PPTO01000019">
    <property type="protein sequence ID" value="RDB55502.1"/>
    <property type="molecule type" value="Genomic_DNA"/>
</dbReference>
<comment type="caution">
    <text evidence="7">The sequence shown here is derived from an EMBL/GenBank/DDBJ whole genome shotgun (WGS) entry which is preliminary data.</text>
</comment>
<evidence type="ECO:0000259" key="6">
    <source>
        <dbReference type="SMART" id="SM00827"/>
    </source>
</evidence>
<evidence type="ECO:0000256" key="2">
    <source>
        <dbReference type="ARBA" id="ARBA00023315"/>
    </source>
</evidence>
<dbReference type="GO" id="GO:0004314">
    <property type="term" value="F:[acyl-carrier-protein] S-malonyltransferase activity"/>
    <property type="evidence" value="ECO:0007669"/>
    <property type="project" value="UniProtKB-EC"/>
</dbReference>
<dbReference type="InterPro" id="IPR050858">
    <property type="entry name" value="Mal-CoA-ACP_Trans/PKS_FabD"/>
</dbReference>
<dbReference type="InterPro" id="IPR014043">
    <property type="entry name" value="Acyl_transferase_dom"/>
</dbReference>
<dbReference type="InterPro" id="IPR016036">
    <property type="entry name" value="Malonyl_transacylase_ACP-bd"/>
</dbReference>
<sequence length="314" mass="32287">MGIAFLLSGQGAQKPGMGAALIEQGAPEVAETFAIASEAFGFDVADVCLNASAETLRDTAFAQPAMCTLSVAVAKALEARGVRPAYVAGFSLGQIAALAVSGMVSERDAFRIAAFRAKVMAEAAAARPGSMCALLGGGPEEASEVCSSAAQGDVLVCANYNAPGQIVISGDVAAVDRAAALWKERPRHKASMLATSGAFHSPLMQPAAEALAEFLEEVELHEARTPLVCNVDARPLSAADARAHLASQVVSPVLFEQSVHWLSEQGVDTFVECGFGGVLTKLVKRIESAAARFAPVSPEEIAQVASEVACGGAE</sequence>
<dbReference type="InterPro" id="IPR024925">
    <property type="entry name" value="Malonyl_CoA-ACP_transAc"/>
</dbReference>
<proteinExistence type="inferred from homology"/>
<evidence type="ECO:0000313" key="8">
    <source>
        <dbReference type="Proteomes" id="UP000253975"/>
    </source>
</evidence>
<reference evidence="7 8" key="1">
    <citation type="journal article" date="2018" name="Elife">
        <title>Discovery and characterization of a prevalent human gut bacterial enzyme sufficient for the inactivation of a family of plant toxins.</title>
        <authorList>
            <person name="Koppel N."/>
            <person name="Bisanz J.E."/>
            <person name="Pandelia M.E."/>
            <person name="Turnbaugh P.J."/>
            <person name="Balskus E.P."/>
        </authorList>
    </citation>
    <scope>NUCLEOTIDE SEQUENCE [LARGE SCALE GENOMIC DNA]</scope>
    <source>
        <strain evidence="7 8">OB21 GAM31</strain>
    </source>
</reference>
<evidence type="ECO:0000313" key="7">
    <source>
        <dbReference type="EMBL" id="RDB55502.1"/>
    </source>
</evidence>
<dbReference type="GO" id="GO:0006633">
    <property type="term" value="P:fatty acid biosynthetic process"/>
    <property type="evidence" value="ECO:0007669"/>
    <property type="project" value="TreeGrafter"/>
</dbReference>
<keyword evidence="1 4" id="KW-0808">Transferase</keyword>
<evidence type="ECO:0000256" key="4">
    <source>
        <dbReference type="PIRNR" id="PIRNR000446"/>
    </source>
</evidence>
<feature type="active site" evidence="5">
    <location>
        <position position="200"/>
    </location>
</feature>
<dbReference type="InterPro" id="IPR016035">
    <property type="entry name" value="Acyl_Trfase/lysoPLipase"/>
</dbReference>
<dbReference type="PIRSF" id="PIRSF000446">
    <property type="entry name" value="Mct"/>
    <property type="match status" value="1"/>
</dbReference>
<gene>
    <name evidence="7" type="ORF">C1881_09355</name>
</gene>
<comment type="catalytic activity">
    <reaction evidence="3 4">
        <text>holo-[ACP] + malonyl-CoA = malonyl-[ACP] + CoA</text>
        <dbReference type="Rhea" id="RHEA:41792"/>
        <dbReference type="Rhea" id="RHEA-COMP:9623"/>
        <dbReference type="Rhea" id="RHEA-COMP:9685"/>
        <dbReference type="ChEBI" id="CHEBI:57287"/>
        <dbReference type="ChEBI" id="CHEBI:57384"/>
        <dbReference type="ChEBI" id="CHEBI:64479"/>
        <dbReference type="ChEBI" id="CHEBI:78449"/>
        <dbReference type="EC" id="2.3.1.39"/>
    </reaction>
</comment>
<dbReference type="Gene3D" id="3.30.70.250">
    <property type="entry name" value="Malonyl-CoA ACP transacylase, ACP-binding"/>
    <property type="match status" value="1"/>
</dbReference>
<dbReference type="EC" id="2.3.1.39" evidence="4"/>
<dbReference type="Proteomes" id="UP000253975">
    <property type="component" value="Unassembled WGS sequence"/>
</dbReference>
<dbReference type="SUPFAM" id="SSF52151">
    <property type="entry name" value="FabD/lysophospholipase-like"/>
    <property type="match status" value="1"/>
</dbReference>
<dbReference type="RefSeq" id="WP_114616257.1">
    <property type="nucleotide sequence ID" value="NZ_PPTO01000019.1"/>
</dbReference>
<dbReference type="Pfam" id="PF00698">
    <property type="entry name" value="Acyl_transf_1"/>
    <property type="match status" value="1"/>
</dbReference>
<name>A0A369L8W3_9ACTN</name>
<dbReference type="GO" id="GO:0005829">
    <property type="term" value="C:cytosol"/>
    <property type="evidence" value="ECO:0007669"/>
    <property type="project" value="TreeGrafter"/>
</dbReference>
<dbReference type="SUPFAM" id="SSF55048">
    <property type="entry name" value="Probable ACP-binding domain of malonyl-CoA ACP transacylase"/>
    <property type="match status" value="1"/>
</dbReference>
<organism evidence="7 8">
    <name type="scientific">Slackia isoflavoniconvertens</name>
    <dbReference type="NCBI Taxonomy" id="572010"/>
    <lineage>
        <taxon>Bacteria</taxon>
        <taxon>Bacillati</taxon>
        <taxon>Actinomycetota</taxon>
        <taxon>Coriobacteriia</taxon>
        <taxon>Eggerthellales</taxon>
        <taxon>Eggerthellaceae</taxon>
        <taxon>Slackia</taxon>
    </lineage>
</organism>
<dbReference type="InterPro" id="IPR001227">
    <property type="entry name" value="Ac_transferase_dom_sf"/>
</dbReference>
<keyword evidence="2 4" id="KW-0012">Acyltransferase</keyword>
<feature type="domain" description="Malonyl-CoA:ACP transacylase (MAT)" evidence="6">
    <location>
        <begin position="6"/>
        <end position="301"/>
    </location>
</feature>